<reference evidence="2" key="1">
    <citation type="journal article" date="2011" name="PLoS Genet.">
        <title>Azospirillum genomes reveal transition of bacteria from aquatic to terrestrial environments.</title>
        <authorList>
            <person name="Wisniewski-Dye F."/>
            <person name="Borziak K."/>
            <person name="Khalsa-Moyers G."/>
            <person name="Alexandre G."/>
            <person name="Sukharnikov L.O."/>
            <person name="Wuichet K."/>
            <person name="Hurst G.B."/>
            <person name="McDonald W.H."/>
            <person name="Robertson J.S."/>
            <person name="Barbe V."/>
            <person name="Calteau A."/>
            <person name="Rouy Z."/>
            <person name="Mangenot S."/>
            <person name="Prigent-Combaret C."/>
            <person name="Normand P."/>
            <person name="Boyer M."/>
            <person name="Siguier P."/>
            <person name="Dessaux Y."/>
            <person name="Elmerich C."/>
            <person name="Condemine G."/>
            <person name="Krishnen G."/>
            <person name="Kennedy I."/>
            <person name="Paterson A.H."/>
            <person name="Gonzalez V."/>
            <person name="Mavingui P."/>
            <person name="Zhulin I.B."/>
        </authorList>
    </citation>
    <scope>NUCLEOTIDE SEQUENCE [LARGE SCALE GENOMIC DNA]</scope>
    <source>
        <strain evidence="2">4B</strain>
    </source>
</reference>
<dbReference type="Gene3D" id="2.60.120.200">
    <property type="match status" value="1"/>
</dbReference>
<dbReference type="KEGG" id="ali:AZOLI_1711"/>
<protein>
    <submittedName>
        <fullName evidence="1">Uncharacterized protein</fullName>
    </submittedName>
</protein>
<keyword evidence="2" id="KW-1185">Reference proteome</keyword>
<organism evidence="1 2">
    <name type="scientific">Azospirillum lipoferum (strain 4B)</name>
    <dbReference type="NCBI Taxonomy" id="862719"/>
    <lineage>
        <taxon>Bacteria</taxon>
        <taxon>Pseudomonadati</taxon>
        <taxon>Pseudomonadota</taxon>
        <taxon>Alphaproteobacteria</taxon>
        <taxon>Rhodospirillales</taxon>
        <taxon>Azospirillaceae</taxon>
        <taxon>Azospirillum</taxon>
    </lineage>
</organism>
<accession>G7Z7P0</accession>
<dbReference type="InterPro" id="IPR013320">
    <property type="entry name" value="ConA-like_dom_sf"/>
</dbReference>
<dbReference type="EMBL" id="FQ311868">
    <property type="protein sequence ID" value="CBS86987.1"/>
    <property type="molecule type" value="Genomic_DNA"/>
</dbReference>
<dbReference type="SUPFAM" id="SSF49899">
    <property type="entry name" value="Concanavalin A-like lectins/glucanases"/>
    <property type="match status" value="1"/>
</dbReference>
<dbReference type="Proteomes" id="UP000005667">
    <property type="component" value="Chromosome"/>
</dbReference>
<proteinExistence type="predicted"/>
<sequence length="675" mass="76643">MEMVGFVNFPNDEDNPDSNFFGRWVDLGPVKLEENVTIECYFRTNVNARMPLIGWFVSNEEGNITNQLSISVGPKILGDDRPMSFVNVAYNSHKYTVPDRNKRIKFLMDGKWHQISLKITTIKKEFVQKTQGLDVYIDGNLVGGASETHIFQDNPETGRLVLGNGMFSVQGIDYQSWIGDISEVRIWNGDRNFLPYTREPVAVDAEYLRGYWPFWGAYPNGKQNVSTKSSTGTFSSPIFKDTVFMIENGGYYNLYTDTILNGVYKKFPQFETAADKEAITYILDELKSQSHGRVIQKNVDNLTEFRNIYKNSLNSIGNIFSSLSNLIPKKEWNNDDVKKSFEIVKGQLLVELNAVTLVYNCSSRLYDFMDNYAINAESALTSLAKLSPIPDDVDVQIDIEKYIEAAQLALRVISIILVENNQETQSEQSLINPEKAVENFGTALEIASAVIDYSNPKPTVSTDGVVTSNYVNMNKKFINYYNERNAKIESVAKEMVADWGKLEFISQDNREFIFPRILSDYAANVLRRKIAKEFALSCLSSYYTKFVFTNMTEPYPSYTGMENFQKIDMKLAKVEEYWSYIAGKKKYKITTICRANNGKITEAPSFDIVDNINNLFGGDTISTHSILSYDDFKTETRNCGNGLITFSKEGFSEEQLKEYIANWGDEGDGRTVTAP</sequence>
<dbReference type="HOGENOM" id="CLU_406922_0_0_5"/>
<name>G7Z7P0_AZOL4</name>
<dbReference type="AlphaFoldDB" id="G7Z7P0"/>
<evidence type="ECO:0000313" key="2">
    <source>
        <dbReference type="Proteomes" id="UP000005667"/>
    </source>
</evidence>
<evidence type="ECO:0000313" key="1">
    <source>
        <dbReference type="EMBL" id="CBS86987.1"/>
    </source>
</evidence>
<gene>
    <name evidence="1" type="ordered locus">AZOLI_1711</name>
</gene>